<evidence type="ECO:0000256" key="1">
    <source>
        <dbReference type="ARBA" id="ARBA00022491"/>
    </source>
</evidence>
<dbReference type="Pfam" id="PF00440">
    <property type="entry name" value="TetR_N"/>
    <property type="match status" value="1"/>
</dbReference>
<keyword evidence="1" id="KW-0678">Repressor</keyword>
<feature type="DNA-binding region" description="H-T-H motif" evidence="5">
    <location>
        <begin position="66"/>
        <end position="85"/>
    </location>
</feature>
<dbReference type="InterPro" id="IPR009057">
    <property type="entry name" value="Homeodomain-like_sf"/>
</dbReference>
<dbReference type="SUPFAM" id="SSF46689">
    <property type="entry name" value="Homeodomain-like"/>
    <property type="match status" value="1"/>
</dbReference>
<dbReference type="AlphaFoldDB" id="A0A6J4VFS9"/>
<evidence type="ECO:0000259" key="6">
    <source>
        <dbReference type="PROSITE" id="PS50977"/>
    </source>
</evidence>
<dbReference type="PANTHER" id="PTHR30055">
    <property type="entry name" value="HTH-TYPE TRANSCRIPTIONAL REGULATOR RUTR"/>
    <property type="match status" value="1"/>
</dbReference>
<dbReference type="PRINTS" id="PR00455">
    <property type="entry name" value="HTHTETR"/>
</dbReference>
<dbReference type="Pfam" id="PF13977">
    <property type="entry name" value="TetR_C_6"/>
    <property type="match status" value="1"/>
</dbReference>
<evidence type="ECO:0000256" key="2">
    <source>
        <dbReference type="ARBA" id="ARBA00023015"/>
    </source>
</evidence>
<dbReference type="EMBL" id="CADCWF010000313">
    <property type="protein sequence ID" value="CAA9577290.1"/>
    <property type="molecule type" value="Genomic_DNA"/>
</dbReference>
<dbReference type="GO" id="GO:0003700">
    <property type="term" value="F:DNA-binding transcription factor activity"/>
    <property type="evidence" value="ECO:0007669"/>
    <property type="project" value="TreeGrafter"/>
</dbReference>
<protein>
    <recommendedName>
        <fullName evidence="6">HTH tetR-type domain-containing protein</fullName>
    </recommendedName>
</protein>
<keyword evidence="4" id="KW-0804">Transcription</keyword>
<feature type="domain" description="HTH tetR-type" evidence="6">
    <location>
        <begin position="43"/>
        <end position="103"/>
    </location>
</feature>
<gene>
    <name evidence="7" type="ORF">AVDCRST_MAG59-4272</name>
</gene>
<evidence type="ECO:0000256" key="5">
    <source>
        <dbReference type="PROSITE-ProRule" id="PRU00335"/>
    </source>
</evidence>
<dbReference type="InterPro" id="IPR036271">
    <property type="entry name" value="Tet_transcr_reg_TetR-rel_C_sf"/>
</dbReference>
<dbReference type="GO" id="GO:0000976">
    <property type="term" value="F:transcription cis-regulatory region binding"/>
    <property type="evidence" value="ECO:0007669"/>
    <property type="project" value="TreeGrafter"/>
</dbReference>
<dbReference type="InterPro" id="IPR001647">
    <property type="entry name" value="HTH_TetR"/>
</dbReference>
<evidence type="ECO:0000256" key="4">
    <source>
        <dbReference type="ARBA" id="ARBA00023163"/>
    </source>
</evidence>
<dbReference type="SUPFAM" id="SSF48498">
    <property type="entry name" value="Tetracyclin repressor-like, C-terminal domain"/>
    <property type="match status" value="1"/>
</dbReference>
<organism evidence="7">
    <name type="scientific">uncultured Thermomicrobiales bacterium</name>
    <dbReference type="NCBI Taxonomy" id="1645740"/>
    <lineage>
        <taxon>Bacteria</taxon>
        <taxon>Pseudomonadati</taxon>
        <taxon>Thermomicrobiota</taxon>
        <taxon>Thermomicrobia</taxon>
        <taxon>Thermomicrobiales</taxon>
        <taxon>environmental samples</taxon>
    </lineage>
</organism>
<dbReference type="PANTHER" id="PTHR30055:SF226">
    <property type="entry name" value="HTH-TYPE TRANSCRIPTIONAL REGULATOR PKSA"/>
    <property type="match status" value="1"/>
</dbReference>
<dbReference type="InterPro" id="IPR023772">
    <property type="entry name" value="DNA-bd_HTH_TetR-type_CS"/>
</dbReference>
<dbReference type="InterPro" id="IPR050109">
    <property type="entry name" value="HTH-type_TetR-like_transc_reg"/>
</dbReference>
<evidence type="ECO:0000313" key="7">
    <source>
        <dbReference type="EMBL" id="CAA9577290.1"/>
    </source>
</evidence>
<keyword evidence="2" id="KW-0805">Transcription regulation</keyword>
<evidence type="ECO:0000256" key="3">
    <source>
        <dbReference type="ARBA" id="ARBA00023125"/>
    </source>
</evidence>
<dbReference type="PROSITE" id="PS01081">
    <property type="entry name" value="HTH_TETR_1"/>
    <property type="match status" value="1"/>
</dbReference>
<name>A0A6J4VFS9_9BACT</name>
<dbReference type="Gene3D" id="1.10.357.10">
    <property type="entry name" value="Tetracycline Repressor, domain 2"/>
    <property type="match status" value="1"/>
</dbReference>
<proteinExistence type="predicted"/>
<keyword evidence="3 5" id="KW-0238">DNA-binding</keyword>
<sequence>MASGIDTLQRPARRPTMRMNIPSETRQGVVVIQLRTAVGDAAGERRRQIVTAAAACFARSGFHGATMPEICAEASLSPGTVYRYFRSKEELIEAIVEDDRAESLSFLDALAGEPDVAVAIAAALDTAFADLAEPGAAALYVEVCAEAARNPRVAAVVRRHDASVSAALTALLRGAQERGEIDPSLDLGATVWLLNALFDGVIVHKALVPDLDLAALAPSLRPVIDGLLGANRTGPGAG</sequence>
<accession>A0A6J4VFS9</accession>
<reference evidence="7" key="1">
    <citation type="submission" date="2020-02" db="EMBL/GenBank/DDBJ databases">
        <authorList>
            <person name="Meier V. D."/>
        </authorList>
    </citation>
    <scope>NUCLEOTIDE SEQUENCE</scope>
    <source>
        <strain evidence="7">AVDCRST_MAG59</strain>
    </source>
</reference>
<dbReference type="PROSITE" id="PS50977">
    <property type="entry name" value="HTH_TETR_2"/>
    <property type="match status" value="1"/>
</dbReference>
<dbReference type="InterPro" id="IPR039538">
    <property type="entry name" value="BetI_C"/>
</dbReference>
<dbReference type="Gene3D" id="1.10.10.60">
    <property type="entry name" value="Homeodomain-like"/>
    <property type="match status" value="1"/>
</dbReference>